<dbReference type="AlphaFoldDB" id="A0A1H1M5T4"/>
<dbReference type="EMBL" id="LT629772">
    <property type="protein sequence ID" value="SDR82148.1"/>
    <property type="molecule type" value="Genomic_DNA"/>
</dbReference>
<dbReference type="Gene3D" id="3.40.50.1000">
    <property type="entry name" value="HAD superfamily/HAD-like"/>
    <property type="match status" value="1"/>
</dbReference>
<keyword evidence="4" id="KW-1185">Reference proteome</keyword>
<keyword evidence="1 3" id="KW-0378">Hydrolase</keyword>
<evidence type="ECO:0000256" key="1">
    <source>
        <dbReference type="ARBA" id="ARBA00022801"/>
    </source>
</evidence>
<dbReference type="GO" id="GO:0016787">
    <property type="term" value="F:hydrolase activity"/>
    <property type="evidence" value="ECO:0007669"/>
    <property type="project" value="UniProtKB-KW"/>
</dbReference>
<dbReference type="Proteomes" id="UP000199103">
    <property type="component" value="Chromosome I"/>
</dbReference>
<dbReference type="Pfam" id="PF00702">
    <property type="entry name" value="Hydrolase"/>
    <property type="match status" value="1"/>
</dbReference>
<dbReference type="Gene3D" id="1.20.120.1600">
    <property type="match status" value="1"/>
</dbReference>
<reference evidence="3 4" key="1">
    <citation type="submission" date="2016-10" db="EMBL/GenBank/DDBJ databases">
        <authorList>
            <person name="de Groot N.N."/>
        </authorList>
    </citation>
    <scope>NUCLEOTIDE SEQUENCE [LARGE SCALE GENOMIC DNA]</scope>
    <source>
        <strain evidence="3 4">DSM 21800</strain>
    </source>
</reference>
<dbReference type="OrthoDB" id="3680851at2"/>
<dbReference type="PANTHER" id="PTHR46470">
    <property type="entry name" value="N-ACYLNEURAMINATE-9-PHOSPHATASE"/>
    <property type="match status" value="1"/>
</dbReference>
<dbReference type="SUPFAM" id="SSF56784">
    <property type="entry name" value="HAD-like"/>
    <property type="match status" value="1"/>
</dbReference>
<protein>
    <submittedName>
        <fullName evidence="3">Haloacid dehalogenase-like hydrolase</fullName>
    </submittedName>
</protein>
<keyword evidence="2" id="KW-0460">Magnesium</keyword>
<proteinExistence type="predicted"/>
<organism evidence="3 4">
    <name type="scientific">Microlunatus soli</name>
    <dbReference type="NCBI Taxonomy" id="630515"/>
    <lineage>
        <taxon>Bacteria</taxon>
        <taxon>Bacillati</taxon>
        <taxon>Actinomycetota</taxon>
        <taxon>Actinomycetes</taxon>
        <taxon>Propionibacteriales</taxon>
        <taxon>Propionibacteriaceae</taxon>
        <taxon>Microlunatus</taxon>
    </lineage>
</organism>
<gene>
    <name evidence="3" type="ORF">SAMN04489812_0012</name>
</gene>
<sequence>MGRLIVGSRPEWIFFDVDQTLCDFDAMMRRALSGSIAEMERRWPTLTGRYRPEDLEAVRNTIAATYGDRPVPLVQVRRAMFAEVLADLADAAAIDQITDHYLAIRFADPVLFPDVIPVLEALQSELRLGVITNGNSKAALSAIYQA</sequence>
<evidence type="ECO:0000313" key="4">
    <source>
        <dbReference type="Proteomes" id="UP000199103"/>
    </source>
</evidence>
<dbReference type="InterPro" id="IPR051400">
    <property type="entry name" value="HAD-like_hydrolase"/>
</dbReference>
<dbReference type="InterPro" id="IPR036412">
    <property type="entry name" value="HAD-like_sf"/>
</dbReference>
<name>A0A1H1M5T4_9ACTN</name>
<dbReference type="RefSeq" id="WP_091517910.1">
    <property type="nucleotide sequence ID" value="NZ_LT629772.1"/>
</dbReference>
<evidence type="ECO:0000256" key="2">
    <source>
        <dbReference type="ARBA" id="ARBA00022842"/>
    </source>
</evidence>
<accession>A0A1H1M5T4</accession>
<dbReference type="STRING" id="630515.SAMN04489812_0012"/>
<dbReference type="InterPro" id="IPR023214">
    <property type="entry name" value="HAD_sf"/>
</dbReference>
<evidence type="ECO:0000313" key="3">
    <source>
        <dbReference type="EMBL" id="SDR82148.1"/>
    </source>
</evidence>